<dbReference type="InterPro" id="IPR050491">
    <property type="entry name" value="AmpC-like"/>
</dbReference>
<organism evidence="3 4">
    <name type="scientific">Rhodococcus erythropolis</name>
    <name type="common">Arthrobacter picolinophilus</name>
    <dbReference type="NCBI Taxonomy" id="1833"/>
    <lineage>
        <taxon>Bacteria</taxon>
        <taxon>Bacillati</taxon>
        <taxon>Actinomycetota</taxon>
        <taxon>Actinomycetes</taxon>
        <taxon>Mycobacteriales</taxon>
        <taxon>Nocardiaceae</taxon>
        <taxon>Rhodococcus</taxon>
        <taxon>Rhodococcus erythropolis group</taxon>
    </lineage>
</organism>
<protein>
    <submittedName>
        <fullName evidence="3">Putative penicillin-binding protein</fullName>
    </submittedName>
</protein>
<evidence type="ECO:0000313" key="3">
    <source>
        <dbReference type="EMBL" id="QIP38333.1"/>
    </source>
</evidence>
<dbReference type="AlphaFoldDB" id="A0A6G9CMR8"/>
<reference evidence="3 4" key="1">
    <citation type="submission" date="2020-03" db="EMBL/GenBank/DDBJ databases">
        <title>Screen low temperature-resistant strains for efficient degradation of petroleum hydrocarbons under the low temperature.</title>
        <authorList>
            <person name="Wang Y."/>
            <person name="Chen J."/>
        </authorList>
    </citation>
    <scope>NUCLEOTIDE SEQUENCE [LARGE SCALE GENOMIC DNA]</scope>
    <source>
        <strain evidence="3 4">KB1</strain>
    </source>
</reference>
<evidence type="ECO:0000256" key="1">
    <source>
        <dbReference type="SAM" id="MobiDB-lite"/>
    </source>
</evidence>
<name>A0A6G9CMR8_RHOER</name>
<dbReference type="Pfam" id="PF00144">
    <property type="entry name" value="Beta-lactamase"/>
    <property type="match status" value="1"/>
</dbReference>
<sequence length="473" mass="51359">MTTTDTHTMTETPNAETQNASELEESKMQEQLQELVDQWRVEANIPGVSVGIVHGDKDIVVTSGIESVETQLPVTDKTMFMIGSTTKVFAATAAMALVEDGLLDLDTPLVEYVPELILADDEATRTVTMRHLLTHTGGFTGDASLSAGWGEDALGRSISRLKELRQEFPVGEVFSYSNSGFVLAGYVVAKISGLTFEELVKQRVLDPLEMKNSAFLPWDVMTHRFALGHYIREGEPFVSNETGLDRGMTPCGGMWSSVRDQLVWARYALSGEHPGEGQPLDESTRLLMQKPQRPAAMMFEEVGIGWLLTRYGTTQVVRHGGNVSNLQVSEFLTVPEKNFAVTVLTNALGGGIGKKIVDWCMANLAELPAPASLDVVEPEPSAVDAVLGKYQAGNLTMTVAPGDEGIGVRMGSAQDLGEYEDIVWPPAIPIAFVNDLDFAARADTTRTLGRFVTDDTGRAVMLEFGGRTAKRVA</sequence>
<feature type="domain" description="Beta-lactamase-related" evidence="2">
    <location>
        <begin position="34"/>
        <end position="350"/>
    </location>
</feature>
<gene>
    <name evidence="3" type="ORF">G9444_1089</name>
</gene>
<dbReference type="PANTHER" id="PTHR46825:SF9">
    <property type="entry name" value="BETA-LACTAMASE-RELATED DOMAIN-CONTAINING PROTEIN"/>
    <property type="match status" value="1"/>
</dbReference>
<evidence type="ECO:0000259" key="2">
    <source>
        <dbReference type="Pfam" id="PF00144"/>
    </source>
</evidence>
<feature type="region of interest" description="Disordered" evidence="1">
    <location>
        <begin position="1"/>
        <end position="24"/>
    </location>
</feature>
<evidence type="ECO:0000313" key="4">
    <source>
        <dbReference type="Proteomes" id="UP000502345"/>
    </source>
</evidence>
<dbReference type="InterPro" id="IPR012338">
    <property type="entry name" value="Beta-lactam/transpept-like"/>
</dbReference>
<dbReference type="InterPro" id="IPR001466">
    <property type="entry name" value="Beta-lactam-related"/>
</dbReference>
<dbReference type="Gene3D" id="3.40.710.10">
    <property type="entry name" value="DD-peptidase/beta-lactamase superfamily"/>
    <property type="match status" value="1"/>
</dbReference>
<dbReference type="OMA" id="WRVEANI"/>
<dbReference type="PANTHER" id="PTHR46825">
    <property type="entry name" value="D-ALANYL-D-ALANINE-CARBOXYPEPTIDASE/ENDOPEPTIDASE AMPH"/>
    <property type="match status" value="1"/>
</dbReference>
<dbReference type="EMBL" id="CP050124">
    <property type="protein sequence ID" value="QIP38333.1"/>
    <property type="molecule type" value="Genomic_DNA"/>
</dbReference>
<feature type="compositionally biased region" description="Low complexity" evidence="1">
    <location>
        <begin position="1"/>
        <end position="12"/>
    </location>
</feature>
<dbReference type="Proteomes" id="UP000502345">
    <property type="component" value="Chromosome"/>
</dbReference>
<dbReference type="SUPFAM" id="SSF56601">
    <property type="entry name" value="beta-lactamase/transpeptidase-like"/>
    <property type="match status" value="1"/>
</dbReference>
<accession>A0A6G9CMR8</accession>
<proteinExistence type="predicted"/>